<comment type="similarity">
    <text evidence="3">Belongs to the type II topoisomerase GyrB family.</text>
</comment>
<dbReference type="InterPro" id="IPR020568">
    <property type="entry name" value="Ribosomal_Su5_D2-typ_SF"/>
</dbReference>
<dbReference type="InterPro" id="IPR018522">
    <property type="entry name" value="TopoIIA_CS"/>
</dbReference>
<evidence type="ECO:0000313" key="13">
    <source>
        <dbReference type="EMBL" id="KAK2075961.1"/>
    </source>
</evidence>
<dbReference type="PRINTS" id="PR01159">
    <property type="entry name" value="DNAGYRASEB"/>
</dbReference>
<dbReference type="Pfam" id="PF00986">
    <property type="entry name" value="DNA_gyraseB_C"/>
    <property type="match status" value="1"/>
</dbReference>
<comment type="caution">
    <text evidence="13">The sequence shown here is derived from an EMBL/GenBank/DDBJ whole genome shotgun (WGS) entry which is preliminary data.</text>
</comment>
<dbReference type="GO" id="GO:0003918">
    <property type="term" value="F:DNA topoisomerase type II (double strand cut, ATP-hydrolyzing) activity"/>
    <property type="evidence" value="ECO:0007669"/>
    <property type="project" value="UniProtKB-UniRule"/>
</dbReference>
<dbReference type="InterPro" id="IPR001241">
    <property type="entry name" value="Topo_IIA"/>
</dbReference>
<keyword evidence="5 11" id="KW-0547">Nucleotide-binding</keyword>
<dbReference type="Pfam" id="PF02518">
    <property type="entry name" value="HATPase_c"/>
    <property type="match status" value="1"/>
</dbReference>
<proteinExistence type="inferred from homology"/>
<dbReference type="GO" id="GO:0003677">
    <property type="term" value="F:DNA binding"/>
    <property type="evidence" value="ECO:0007669"/>
    <property type="project" value="UniProtKB-UniRule"/>
</dbReference>
<dbReference type="SUPFAM" id="SSF56719">
    <property type="entry name" value="Type II DNA topoisomerase"/>
    <property type="match status" value="1"/>
</dbReference>
<dbReference type="InterPro" id="IPR014721">
    <property type="entry name" value="Ribsml_uS5_D2-typ_fold_subgr"/>
</dbReference>
<dbReference type="PROSITE" id="PS50880">
    <property type="entry name" value="TOPRIM"/>
    <property type="match status" value="1"/>
</dbReference>
<dbReference type="SUPFAM" id="SSF54211">
    <property type="entry name" value="Ribosomal protein S5 domain 2-like"/>
    <property type="match status" value="1"/>
</dbReference>
<dbReference type="EC" id="5.6.2.2" evidence="11"/>
<evidence type="ECO:0000256" key="1">
    <source>
        <dbReference type="ARBA" id="ARBA00000185"/>
    </source>
</evidence>
<dbReference type="PRINTS" id="PR00418">
    <property type="entry name" value="TPI2FAMILY"/>
</dbReference>
<dbReference type="PANTHER" id="PTHR45866">
    <property type="entry name" value="DNA GYRASE/TOPOISOMERASE SUBUNIT B"/>
    <property type="match status" value="1"/>
</dbReference>
<evidence type="ECO:0000256" key="6">
    <source>
        <dbReference type="ARBA" id="ARBA00022840"/>
    </source>
</evidence>
<dbReference type="FunFam" id="3.40.50.670:FF:000001">
    <property type="entry name" value="DNA topoisomerase 2"/>
    <property type="match status" value="1"/>
</dbReference>
<dbReference type="Pfam" id="PF01751">
    <property type="entry name" value="Toprim"/>
    <property type="match status" value="1"/>
</dbReference>
<gene>
    <name evidence="13" type="ORF">QBZ16_001297</name>
</gene>
<dbReference type="InterPro" id="IPR006171">
    <property type="entry name" value="TOPRIM_dom"/>
</dbReference>
<keyword evidence="14" id="KW-1185">Reference proteome</keyword>
<dbReference type="InterPro" id="IPR003594">
    <property type="entry name" value="HATPase_dom"/>
</dbReference>
<dbReference type="GO" id="GO:0005524">
    <property type="term" value="F:ATP binding"/>
    <property type="evidence" value="ECO:0007669"/>
    <property type="project" value="UniProtKB-UniRule"/>
</dbReference>
<comment type="similarity">
    <text evidence="11">Belongs to the type II topoisomerase family.</text>
</comment>
<sequence length="717" mass="76573">MEQLAALSTSASTLAGGEYDADQIQVLQGLDPVRKRPGMYIGSTGQRGLHHLIYEILDNAIDEVQGGHARQVWLEMDLASGWVRVRDDGRGIPTDRHPVTGVSALETVLTVLHAGGKFGGDASGYAVSGGLHGVGLSVVNALSAELRVGVWRGGRRHVQRYRAGVPDAPLAEARGADALRAFGASAGVPEPGAFCRDADLPSVADERDAAAASLDRGTEVWFRYDPSIFSDTAAFDPEVIRARLRELAFLNRALTVHFRASGRPGRKVDASAVSAARADASTTLATEPSAKPATAWERFHASGGLGEYVGFLNRGRECAHAPIVFERESEGVRVSVALQWSADAFSDTIVGFVNSVKTIDGGTHIDGFKASLTRSVNALARRARLLREGDANLAGEHVREGLAAVVAVQVRAPEFEGQTKTRLGNPEVRRVVEAVVGGALAEALGEAPATLAAVVSKALQAARAAEAARKARELVRRKTVLVRSTLPGKLADCVGADRAACEIFIVEGDSAGGSAKQARDRATQAVLPLRGKILNVERQDDAKLYKNAELGALIVALGLGVKGAEDAALRYGRIILLTDADVDGAHIRTLLLTFLFRYDPSLFERGHVFVGVPPLYRLEHGRAKAYCYDDDELAARTAGLAPGSFHVQRFKGLGEMMPDQLWSTTMDPATRTLRRLTVEDAAAASHTFALLMGDKPAMRRELIQRHADDLDLAALDV</sequence>
<dbReference type="SUPFAM" id="SSF55874">
    <property type="entry name" value="ATPase domain of HSP90 chaperone/DNA topoisomerase II/histidine kinase"/>
    <property type="match status" value="1"/>
</dbReference>
<dbReference type="InterPro" id="IPR036890">
    <property type="entry name" value="HATPase_C_sf"/>
</dbReference>
<keyword evidence="7" id="KW-0460">Magnesium</keyword>
<evidence type="ECO:0000256" key="5">
    <source>
        <dbReference type="ARBA" id="ARBA00022741"/>
    </source>
</evidence>
<dbReference type="CDD" id="cd16928">
    <property type="entry name" value="HATPase_GyrB-like"/>
    <property type="match status" value="1"/>
</dbReference>
<dbReference type="GO" id="GO:0046872">
    <property type="term" value="F:metal ion binding"/>
    <property type="evidence" value="ECO:0007669"/>
    <property type="project" value="UniProtKB-KW"/>
</dbReference>
<dbReference type="Proteomes" id="UP001255856">
    <property type="component" value="Unassembled WGS sequence"/>
</dbReference>
<dbReference type="InterPro" id="IPR000565">
    <property type="entry name" value="Topo_IIA_B"/>
</dbReference>
<protein>
    <recommendedName>
        <fullName evidence="11">DNA topoisomerase 2</fullName>
        <ecNumber evidence="11">5.6.2.2</ecNumber>
    </recommendedName>
</protein>
<dbReference type="Gene3D" id="3.40.50.670">
    <property type="match status" value="1"/>
</dbReference>
<comment type="cofactor">
    <cofactor evidence="2">
        <name>Mg(2+)</name>
        <dbReference type="ChEBI" id="CHEBI:18420"/>
    </cofactor>
</comment>
<dbReference type="SMART" id="SM00433">
    <property type="entry name" value="TOP2c"/>
    <property type="match status" value="1"/>
</dbReference>
<organism evidence="13 14">
    <name type="scientific">Prototheca wickerhamii</name>
    <dbReference type="NCBI Taxonomy" id="3111"/>
    <lineage>
        <taxon>Eukaryota</taxon>
        <taxon>Viridiplantae</taxon>
        <taxon>Chlorophyta</taxon>
        <taxon>core chlorophytes</taxon>
        <taxon>Trebouxiophyceae</taxon>
        <taxon>Chlorellales</taxon>
        <taxon>Chlorellaceae</taxon>
        <taxon>Prototheca</taxon>
    </lineage>
</organism>
<dbReference type="PROSITE" id="PS00177">
    <property type="entry name" value="TOPOISOMERASE_II"/>
    <property type="match status" value="1"/>
</dbReference>
<dbReference type="InterPro" id="IPR013760">
    <property type="entry name" value="Topo_IIA-like_dom_sf"/>
</dbReference>
<dbReference type="NCBIfam" id="NF004189">
    <property type="entry name" value="PRK05644.1"/>
    <property type="match status" value="1"/>
</dbReference>
<dbReference type="PANTHER" id="PTHR45866:SF1">
    <property type="entry name" value="DNA GYRASE SUBUNIT B, MITOCHONDRIAL"/>
    <property type="match status" value="1"/>
</dbReference>
<feature type="domain" description="Toprim" evidence="12">
    <location>
        <begin position="501"/>
        <end position="614"/>
    </location>
</feature>
<evidence type="ECO:0000256" key="11">
    <source>
        <dbReference type="RuleBase" id="RU362094"/>
    </source>
</evidence>
<accession>A0AAD9MLV3</accession>
<name>A0AAD9MLV3_PROWI</name>
<dbReference type="InterPro" id="IPR002288">
    <property type="entry name" value="DNA_gyrase_B_C"/>
</dbReference>
<reference evidence="13" key="1">
    <citation type="submission" date="2021-01" db="EMBL/GenBank/DDBJ databases">
        <authorList>
            <person name="Eckstrom K.M.E."/>
        </authorList>
    </citation>
    <scope>NUCLEOTIDE SEQUENCE</scope>
    <source>
        <strain evidence="13">UVCC 0001</strain>
    </source>
</reference>
<dbReference type="GO" id="GO:0006265">
    <property type="term" value="P:DNA topological change"/>
    <property type="evidence" value="ECO:0007669"/>
    <property type="project" value="UniProtKB-UniRule"/>
</dbReference>
<evidence type="ECO:0000256" key="4">
    <source>
        <dbReference type="ARBA" id="ARBA00022723"/>
    </source>
</evidence>
<dbReference type="EMBL" id="JASFZW010000012">
    <property type="protein sequence ID" value="KAK2075961.1"/>
    <property type="molecule type" value="Genomic_DNA"/>
</dbReference>
<evidence type="ECO:0000256" key="3">
    <source>
        <dbReference type="ARBA" id="ARBA00010708"/>
    </source>
</evidence>
<dbReference type="SMART" id="SM00387">
    <property type="entry name" value="HATPase_c"/>
    <property type="match status" value="1"/>
</dbReference>
<dbReference type="Gene3D" id="3.30.230.10">
    <property type="match status" value="1"/>
</dbReference>
<evidence type="ECO:0000256" key="9">
    <source>
        <dbReference type="ARBA" id="ARBA00023125"/>
    </source>
</evidence>
<dbReference type="InterPro" id="IPR013759">
    <property type="entry name" value="Topo_IIA_B_C"/>
</dbReference>
<evidence type="ECO:0000259" key="12">
    <source>
        <dbReference type="PROSITE" id="PS50880"/>
    </source>
</evidence>
<dbReference type="Gene3D" id="3.30.565.10">
    <property type="entry name" value="Histidine kinase-like ATPase, C-terminal domain"/>
    <property type="match status" value="1"/>
</dbReference>
<evidence type="ECO:0000256" key="10">
    <source>
        <dbReference type="ARBA" id="ARBA00023235"/>
    </source>
</evidence>
<comment type="catalytic activity">
    <reaction evidence="1 11">
        <text>ATP-dependent breakage, passage and rejoining of double-stranded DNA.</text>
        <dbReference type="EC" id="5.6.2.2"/>
    </reaction>
</comment>
<keyword evidence="10 11" id="KW-0413">Isomerase</keyword>
<evidence type="ECO:0000313" key="14">
    <source>
        <dbReference type="Proteomes" id="UP001255856"/>
    </source>
</evidence>
<dbReference type="InterPro" id="IPR013506">
    <property type="entry name" value="Topo_IIA_bsu_dom2"/>
</dbReference>
<evidence type="ECO:0000256" key="8">
    <source>
        <dbReference type="ARBA" id="ARBA00023029"/>
    </source>
</evidence>
<keyword evidence="9 11" id="KW-0238">DNA-binding</keyword>
<keyword evidence="8 11" id="KW-0799">Topoisomerase</keyword>
<keyword evidence="4" id="KW-0479">Metal-binding</keyword>
<evidence type="ECO:0000256" key="2">
    <source>
        <dbReference type="ARBA" id="ARBA00001946"/>
    </source>
</evidence>
<dbReference type="AlphaFoldDB" id="A0AAD9MLV3"/>
<evidence type="ECO:0000256" key="7">
    <source>
        <dbReference type="ARBA" id="ARBA00022842"/>
    </source>
</evidence>
<comment type="function">
    <text evidence="11">Control of topological states of DNA by transient breakage and subsequent rejoining of DNA strands. Topoisomerase II makes double-strand breaks.</text>
</comment>
<comment type="subunit">
    <text evidence="11">Homodimer.</text>
</comment>
<dbReference type="Pfam" id="PF00204">
    <property type="entry name" value="DNA_gyraseB"/>
    <property type="match status" value="1"/>
</dbReference>
<dbReference type="FunFam" id="3.30.230.10:FF:000005">
    <property type="entry name" value="DNA gyrase subunit B"/>
    <property type="match status" value="1"/>
</dbReference>
<keyword evidence="6 11" id="KW-0067">ATP-binding</keyword>